<dbReference type="InterPro" id="IPR000297">
    <property type="entry name" value="PPIase_PpiC"/>
</dbReference>
<evidence type="ECO:0000256" key="10">
    <source>
        <dbReference type="ARBA" id="ARBA00031484"/>
    </source>
</evidence>
<dbReference type="Gene3D" id="3.10.50.40">
    <property type="match status" value="1"/>
</dbReference>
<dbReference type="PANTHER" id="PTHR47529">
    <property type="entry name" value="PEPTIDYL-PROLYL CIS-TRANS ISOMERASE D"/>
    <property type="match status" value="1"/>
</dbReference>
<dbReference type="GO" id="GO:0003755">
    <property type="term" value="F:peptidyl-prolyl cis-trans isomerase activity"/>
    <property type="evidence" value="ECO:0007669"/>
    <property type="project" value="UniProtKB-KW"/>
</dbReference>
<name>A0A927D1T1_9RHOB</name>
<evidence type="ECO:0000256" key="2">
    <source>
        <dbReference type="ARBA" id="ARBA00018370"/>
    </source>
</evidence>
<sequence>MAKSMSISRTAMWILMGLLILALGGFGAVNLSGNIRTIGTVGEKSIPVDQYARQLSQQIRTIEAQTGEPLPFARAQEIGLDRAVLQRLVRDRALDNETAKLGLSIGDTALREDILQIEAFQGLDGEFDREGYRFALQQAGLSESEFEVTLREEASRSLLQNAIVGGVEMPNAYAETLVKFIAERRDFTWARMDAAALETPLATPDDAALRAYYDANPDLFILPPTKKITYAWLKPEALIDEVEVPEEQLREEYDNRADQYIKPERRLVERLVFADADSADQAAAALEVGGTTFEALVEERGLQLSDVDLGDVGRLELDAAGEAVFAADAGDVVGPLPSDLGPALFRINGVLPAQNTTFEEAREALATELATAGAIRAVEARAQDLDDQLAGGATLEQMDAENKMELGTIDWTPQTDAGIAAYPDFRQSAAALSAEDFPKIKQLDDGGIYAMRLDEALPERPNPFEEAKADVRAALIAERTAEALTAQAEALLPDLGEDTGFDAAGLTPVTEEGQTRNGFIAGAPEGFIDQVFEMTPGDTRIIPAADGAVFVVRLDEVTSATEGDENAALLDQISTQINQTLATDVFNIYSDAILLEAGPQIDQRALQAVHVNFP</sequence>
<evidence type="ECO:0000313" key="17">
    <source>
        <dbReference type="Proteomes" id="UP000635142"/>
    </source>
</evidence>
<comment type="caution">
    <text evidence="16">The sequence shown here is derived from an EMBL/GenBank/DDBJ whole genome shotgun (WGS) entry which is preliminary data.</text>
</comment>
<dbReference type="InterPro" id="IPR027304">
    <property type="entry name" value="Trigger_fact/SurA_dom_sf"/>
</dbReference>
<evidence type="ECO:0000256" key="13">
    <source>
        <dbReference type="ARBA" id="ARBA00042775"/>
    </source>
</evidence>
<dbReference type="PANTHER" id="PTHR47529:SF1">
    <property type="entry name" value="PERIPLASMIC CHAPERONE PPID"/>
    <property type="match status" value="1"/>
</dbReference>
<comment type="similarity">
    <text evidence="11">Belongs to the PpiD chaperone family.</text>
</comment>
<reference evidence="16" key="1">
    <citation type="submission" date="2020-08" db="EMBL/GenBank/DDBJ databases">
        <title>Sulfitobacter aestuariivivens sp. nov., isolated from a tidal flat.</title>
        <authorList>
            <person name="Park S."/>
            <person name="Yoon J.-H."/>
        </authorList>
    </citation>
    <scope>NUCLEOTIDE SEQUENCE</scope>
    <source>
        <strain evidence="16">TSTF-M16</strain>
    </source>
</reference>
<keyword evidence="14" id="KW-0697">Rotamase</keyword>
<protein>
    <recommendedName>
        <fullName evidence="2">Parvulin-like PPIase</fullName>
    </recommendedName>
    <alternativeName>
        <fullName evidence="9">Peptidyl-prolyl cis-trans isomerase plp</fullName>
    </alternativeName>
    <alternativeName>
        <fullName evidence="12">Periplasmic chaperone PpiD</fullName>
    </alternativeName>
    <alternativeName>
        <fullName evidence="13">Periplasmic folding chaperone</fullName>
    </alternativeName>
    <alternativeName>
        <fullName evidence="10">Rotamase plp</fullName>
    </alternativeName>
</protein>
<organism evidence="16 17">
    <name type="scientific">Sulfitobacter aestuariivivens</name>
    <dbReference type="NCBI Taxonomy" id="2766981"/>
    <lineage>
        <taxon>Bacteria</taxon>
        <taxon>Pseudomonadati</taxon>
        <taxon>Pseudomonadota</taxon>
        <taxon>Alphaproteobacteria</taxon>
        <taxon>Rhodobacterales</taxon>
        <taxon>Roseobacteraceae</taxon>
        <taxon>Sulfitobacter</taxon>
    </lineage>
</organism>
<dbReference type="InterPro" id="IPR046357">
    <property type="entry name" value="PPIase_dom_sf"/>
</dbReference>
<dbReference type="Pfam" id="PF13624">
    <property type="entry name" value="SurA_N_3"/>
    <property type="match status" value="1"/>
</dbReference>
<evidence type="ECO:0000256" key="5">
    <source>
        <dbReference type="ARBA" id="ARBA00022692"/>
    </source>
</evidence>
<keyword evidence="3" id="KW-1003">Cell membrane</keyword>
<keyword evidence="17" id="KW-1185">Reference proteome</keyword>
<dbReference type="Pfam" id="PF13145">
    <property type="entry name" value="Rotamase_2"/>
    <property type="match status" value="1"/>
</dbReference>
<keyword evidence="7" id="KW-0472">Membrane</keyword>
<gene>
    <name evidence="16" type="ORF">H9Q16_06025</name>
</gene>
<dbReference type="AlphaFoldDB" id="A0A927D1T1"/>
<dbReference type="PROSITE" id="PS50198">
    <property type="entry name" value="PPIC_PPIASE_2"/>
    <property type="match status" value="1"/>
</dbReference>
<evidence type="ECO:0000256" key="12">
    <source>
        <dbReference type="ARBA" id="ARBA00040743"/>
    </source>
</evidence>
<evidence type="ECO:0000256" key="9">
    <source>
        <dbReference type="ARBA" id="ARBA00030642"/>
    </source>
</evidence>
<dbReference type="InterPro" id="IPR052029">
    <property type="entry name" value="PpiD_chaperone"/>
</dbReference>
<keyword evidence="8" id="KW-0143">Chaperone</keyword>
<evidence type="ECO:0000256" key="1">
    <source>
        <dbReference type="ARBA" id="ARBA00004382"/>
    </source>
</evidence>
<keyword evidence="6" id="KW-1133">Transmembrane helix</keyword>
<dbReference type="SUPFAM" id="SSF54534">
    <property type="entry name" value="FKBP-like"/>
    <property type="match status" value="1"/>
</dbReference>
<dbReference type="Gene3D" id="1.10.4030.10">
    <property type="entry name" value="Porin chaperone SurA, peptide-binding domain"/>
    <property type="match status" value="1"/>
</dbReference>
<evidence type="ECO:0000256" key="14">
    <source>
        <dbReference type="PROSITE-ProRule" id="PRU00278"/>
    </source>
</evidence>
<keyword evidence="4" id="KW-0997">Cell inner membrane</keyword>
<keyword evidence="5" id="KW-0812">Transmembrane</keyword>
<dbReference type="RefSeq" id="WP_191074433.1">
    <property type="nucleotide sequence ID" value="NZ_JACTAG010000001.1"/>
</dbReference>
<dbReference type="GO" id="GO:0005886">
    <property type="term" value="C:plasma membrane"/>
    <property type="evidence" value="ECO:0007669"/>
    <property type="project" value="UniProtKB-SubCell"/>
</dbReference>
<dbReference type="EMBL" id="JACTAG010000001">
    <property type="protein sequence ID" value="MBD3663470.1"/>
    <property type="molecule type" value="Genomic_DNA"/>
</dbReference>
<dbReference type="Proteomes" id="UP000635142">
    <property type="component" value="Unassembled WGS sequence"/>
</dbReference>
<evidence type="ECO:0000313" key="16">
    <source>
        <dbReference type="EMBL" id="MBD3663470.1"/>
    </source>
</evidence>
<evidence type="ECO:0000259" key="15">
    <source>
        <dbReference type="PROSITE" id="PS50198"/>
    </source>
</evidence>
<evidence type="ECO:0000256" key="4">
    <source>
        <dbReference type="ARBA" id="ARBA00022519"/>
    </source>
</evidence>
<evidence type="ECO:0000256" key="6">
    <source>
        <dbReference type="ARBA" id="ARBA00022989"/>
    </source>
</evidence>
<feature type="domain" description="PpiC" evidence="15">
    <location>
        <begin position="263"/>
        <end position="349"/>
    </location>
</feature>
<evidence type="ECO:0000256" key="7">
    <source>
        <dbReference type="ARBA" id="ARBA00023136"/>
    </source>
</evidence>
<dbReference type="SUPFAM" id="SSF109998">
    <property type="entry name" value="Triger factor/SurA peptide-binding domain-like"/>
    <property type="match status" value="1"/>
</dbReference>
<comment type="subcellular location">
    <subcellularLocation>
        <location evidence="1">Cell inner membrane</location>
        <topology evidence="1">Single-pass type II membrane protein</topology>
        <orientation evidence="1">Periplasmic side</orientation>
    </subcellularLocation>
</comment>
<accession>A0A927D1T1</accession>
<evidence type="ECO:0000256" key="8">
    <source>
        <dbReference type="ARBA" id="ARBA00023186"/>
    </source>
</evidence>
<evidence type="ECO:0000256" key="3">
    <source>
        <dbReference type="ARBA" id="ARBA00022475"/>
    </source>
</evidence>
<proteinExistence type="inferred from homology"/>
<keyword evidence="14 16" id="KW-0413">Isomerase</keyword>
<evidence type="ECO:0000256" key="11">
    <source>
        <dbReference type="ARBA" id="ARBA00038408"/>
    </source>
</evidence>